<dbReference type="Pfam" id="PF00734">
    <property type="entry name" value="CBM_1"/>
    <property type="match status" value="1"/>
</dbReference>
<dbReference type="GO" id="GO:0005576">
    <property type="term" value="C:extracellular region"/>
    <property type="evidence" value="ECO:0007669"/>
    <property type="project" value="InterPro"/>
</dbReference>
<evidence type="ECO:0000259" key="3">
    <source>
        <dbReference type="PROSITE" id="PS51164"/>
    </source>
</evidence>
<evidence type="ECO:0000256" key="2">
    <source>
        <dbReference type="SAM" id="SignalP"/>
    </source>
</evidence>
<feature type="domain" description="CBM1" evidence="3">
    <location>
        <begin position="167"/>
        <end position="204"/>
    </location>
</feature>
<dbReference type="InterPro" id="IPR035971">
    <property type="entry name" value="CBD_sf"/>
</dbReference>
<sequence length="235" mass="23972">MSPFNAVLVVCFIIGSALASTITAPPPTGTGTGSGSGFTGTAGPACCQTYTALPWDPLLTICPSSKVATTIATQGLNTTVYDLCTAHCAGKPTPGVPVTSTTCPVFCTFTTTYGTGPPGTTTGYTVSNPDIEGTNFCTYTPPSTGTATPTSTTTSPTTSPIQTTTLPGQVHYGQCGGIGYSGPTACVSGYTCSAIAPTYYSQKLGELWTLGSKKVLEAVRAHYHKDKATTTSMKQ</sequence>
<dbReference type="OrthoDB" id="413885at2759"/>
<keyword evidence="5" id="KW-1185">Reference proteome</keyword>
<organism evidence="4 5">
    <name type="scientific">Sistotremastrum niveocremeum HHB9708</name>
    <dbReference type="NCBI Taxonomy" id="1314777"/>
    <lineage>
        <taxon>Eukaryota</taxon>
        <taxon>Fungi</taxon>
        <taxon>Dikarya</taxon>
        <taxon>Basidiomycota</taxon>
        <taxon>Agaricomycotina</taxon>
        <taxon>Agaricomycetes</taxon>
        <taxon>Sistotremastrales</taxon>
        <taxon>Sistotremastraceae</taxon>
        <taxon>Sertulicium</taxon>
        <taxon>Sertulicium niveocremeum</taxon>
    </lineage>
</organism>
<reference evidence="4 5" key="1">
    <citation type="journal article" date="2016" name="Mol. Biol. Evol.">
        <title>Comparative Genomics of Early-Diverging Mushroom-Forming Fungi Provides Insights into the Origins of Lignocellulose Decay Capabilities.</title>
        <authorList>
            <person name="Nagy L.G."/>
            <person name="Riley R."/>
            <person name="Tritt A."/>
            <person name="Adam C."/>
            <person name="Daum C."/>
            <person name="Floudas D."/>
            <person name="Sun H."/>
            <person name="Yadav J.S."/>
            <person name="Pangilinan J."/>
            <person name="Larsson K.H."/>
            <person name="Matsuura K."/>
            <person name="Barry K."/>
            <person name="Labutti K."/>
            <person name="Kuo R."/>
            <person name="Ohm R.A."/>
            <person name="Bhattacharya S.S."/>
            <person name="Shirouzu T."/>
            <person name="Yoshinaga Y."/>
            <person name="Martin F.M."/>
            <person name="Grigoriev I.V."/>
            <person name="Hibbett D.S."/>
        </authorList>
    </citation>
    <scope>NUCLEOTIDE SEQUENCE [LARGE SCALE GENOMIC DNA]</scope>
    <source>
        <strain evidence="4 5">HHB9708</strain>
    </source>
</reference>
<dbReference type="SUPFAM" id="SSF57180">
    <property type="entry name" value="Cellulose-binding domain"/>
    <property type="match status" value="1"/>
</dbReference>
<accession>A0A164VF57</accession>
<dbReference type="Proteomes" id="UP000076722">
    <property type="component" value="Unassembled WGS sequence"/>
</dbReference>
<dbReference type="PROSITE" id="PS51164">
    <property type="entry name" value="CBM1_2"/>
    <property type="match status" value="1"/>
</dbReference>
<proteinExistence type="predicted"/>
<dbReference type="GO" id="GO:0005975">
    <property type="term" value="P:carbohydrate metabolic process"/>
    <property type="evidence" value="ECO:0007669"/>
    <property type="project" value="InterPro"/>
</dbReference>
<dbReference type="GO" id="GO:0030248">
    <property type="term" value="F:cellulose binding"/>
    <property type="evidence" value="ECO:0007669"/>
    <property type="project" value="InterPro"/>
</dbReference>
<dbReference type="AlphaFoldDB" id="A0A164VF57"/>
<feature type="chain" id="PRO_5007853858" description="CBM1 domain-containing protein" evidence="2">
    <location>
        <begin position="20"/>
        <end position="235"/>
    </location>
</feature>
<name>A0A164VF57_9AGAM</name>
<dbReference type="SMART" id="SM00236">
    <property type="entry name" value="fCBD"/>
    <property type="match status" value="1"/>
</dbReference>
<evidence type="ECO:0000256" key="1">
    <source>
        <dbReference type="ARBA" id="ARBA00022729"/>
    </source>
</evidence>
<keyword evidence="1 2" id="KW-0732">Signal</keyword>
<gene>
    <name evidence="4" type="ORF">SISNIDRAFT_485038</name>
</gene>
<protein>
    <recommendedName>
        <fullName evidence="3">CBM1 domain-containing protein</fullName>
    </recommendedName>
</protein>
<evidence type="ECO:0000313" key="5">
    <source>
        <dbReference type="Proteomes" id="UP000076722"/>
    </source>
</evidence>
<feature type="signal peptide" evidence="2">
    <location>
        <begin position="1"/>
        <end position="19"/>
    </location>
</feature>
<dbReference type="EMBL" id="KV419405">
    <property type="protein sequence ID" value="KZS94102.1"/>
    <property type="molecule type" value="Genomic_DNA"/>
</dbReference>
<evidence type="ECO:0000313" key="4">
    <source>
        <dbReference type="EMBL" id="KZS94102.1"/>
    </source>
</evidence>
<dbReference type="InterPro" id="IPR000254">
    <property type="entry name" value="CBD"/>
</dbReference>